<evidence type="ECO:0000256" key="1">
    <source>
        <dbReference type="ARBA" id="ARBA00022614"/>
    </source>
</evidence>
<name>A0ABM4LD92_EQUPR</name>
<evidence type="ECO:0000313" key="4">
    <source>
        <dbReference type="RefSeq" id="XP_070438413.1"/>
    </source>
</evidence>
<evidence type="ECO:0000313" key="3">
    <source>
        <dbReference type="Proteomes" id="UP001652662"/>
    </source>
</evidence>
<dbReference type="Gene3D" id="3.80.10.10">
    <property type="entry name" value="Ribonuclease Inhibitor"/>
    <property type="match status" value="1"/>
</dbReference>
<proteinExistence type="predicted"/>
<dbReference type="RefSeq" id="XP_070438413.1">
    <property type="nucleotide sequence ID" value="XM_070582312.1"/>
</dbReference>
<evidence type="ECO:0000313" key="5">
    <source>
        <dbReference type="RefSeq" id="XP_070438414.1"/>
    </source>
</evidence>
<protein>
    <submittedName>
        <fullName evidence="4 5">Acidic leucine-rich nuclear phosphoprotein 32-related protein-like isoform X2</fullName>
    </submittedName>
</protein>
<organism evidence="3 4">
    <name type="scientific">Equus przewalskii</name>
    <name type="common">Przewalski's horse</name>
    <name type="synonym">Equus caballus przewalskii</name>
    <dbReference type="NCBI Taxonomy" id="9798"/>
    <lineage>
        <taxon>Eukaryota</taxon>
        <taxon>Metazoa</taxon>
        <taxon>Chordata</taxon>
        <taxon>Craniata</taxon>
        <taxon>Vertebrata</taxon>
        <taxon>Euteleostomi</taxon>
        <taxon>Mammalia</taxon>
        <taxon>Eutheria</taxon>
        <taxon>Laurasiatheria</taxon>
        <taxon>Perissodactyla</taxon>
        <taxon>Equidae</taxon>
        <taxon>Equus</taxon>
    </lineage>
</organism>
<dbReference type="InterPro" id="IPR001611">
    <property type="entry name" value="Leu-rich_rpt"/>
</dbReference>
<reference evidence="4 5" key="1">
    <citation type="submission" date="2025-05" db="UniProtKB">
        <authorList>
            <consortium name="RefSeq"/>
        </authorList>
    </citation>
    <scope>IDENTIFICATION</scope>
    <source>
        <tissue evidence="4 5">Blood</tissue>
    </source>
</reference>
<keyword evidence="1" id="KW-0433">Leucine-rich repeat</keyword>
<dbReference type="PANTHER" id="PTHR18849:SF4">
    <property type="entry name" value="GENE 29133-RELATED"/>
    <property type="match status" value="1"/>
</dbReference>
<dbReference type="PANTHER" id="PTHR18849">
    <property type="entry name" value="LEUCINE RICH REPEAT PROTEIN"/>
    <property type="match status" value="1"/>
</dbReference>
<dbReference type="InterPro" id="IPR032675">
    <property type="entry name" value="LRR_dom_sf"/>
</dbReference>
<dbReference type="SUPFAM" id="SSF52058">
    <property type="entry name" value="L domain-like"/>
    <property type="match status" value="1"/>
</dbReference>
<dbReference type="RefSeq" id="XP_070438414.1">
    <property type="nucleotide sequence ID" value="XM_070582313.1"/>
</dbReference>
<dbReference type="PROSITE" id="PS51450">
    <property type="entry name" value="LRR"/>
    <property type="match status" value="1"/>
</dbReference>
<dbReference type="GeneID" id="139076983"/>
<evidence type="ECO:0000256" key="2">
    <source>
        <dbReference type="ARBA" id="ARBA00022737"/>
    </source>
</evidence>
<keyword evidence="3" id="KW-1185">Reference proteome</keyword>
<accession>A0ABM4LD92</accession>
<gene>
    <name evidence="4 5" type="primary">LOC139076983</name>
</gene>
<sequence>MTFKGVNCVAQGCRVLNMNKNYLTSFKQLPKMPQIQHLSLAENYIETLTGLSRLRGAPLESLVLKRNPCEFHQHYRKRVFSCLPNLKMLDGILKLPEDSSPPETSIFSKMCILS</sequence>
<dbReference type="Proteomes" id="UP001652662">
    <property type="component" value="Chromosome 18"/>
</dbReference>
<keyword evidence="2" id="KW-0677">Repeat</keyword>